<comment type="caution">
    <text evidence="2">The sequence shown here is derived from an EMBL/GenBank/DDBJ whole genome shotgun (WGS) entry which is preliminary data.</text>
</comment>
<organism evidence="2 3">
    <name type="scientific">Colletotrichum spaethianum</name>
    <dbReference type="NCBI Taxonomy" id="700344"/>
    <lineage>
        <taxon>Eukaryota</taxon>
        <taxon>Fungi</taxon>
        <taxon>Dikarya</taxon>
        <taxon>Ascomycota</taxon>
        <taxon>Pezizomycotina</taxon>
        <taxon>Sordariomycetes</taxon>
        <taxon>Hypocreomycetidae</taxon>
        <taxon>Glomerellales</taxon>
        <taxon>Glomerellaceae</taxon>
        <taxon>Colletotrichum</taxon>
        <taxon>Colletotrichum spaethianum species complex</taxon>
    </lineage>
</organism>
<accession>A0AA37LAU2</accession>
<proteinExistence type="predicted"/>
<keyword evidence="3" id="KW-1185">Reference proteome</keyword>
<gene>
    <name evidence="2" type="ORF">ColSpa_03351</name>
</gene>
<evidence type="ECO:0000313" key="2">
    <source>
        <dbReference type="EMBL" id="GKT43170.1"/>
    </source>
</evidence>
<dbReference type="RefSeq" id="XP_049125520.1">
    <property type="nucleotide sequence ID" value="XM_049269563.1"/>
</dbReference>
<reference evidence="2 3" key="1">
    <citation type="submission" date="2022-03" db="EMBL/GenBank/DDBJ databases">
        <title>Genome data of Colletotrichum spp.</title>
        <authorList>
            <person name="Utami Y.D."/>
            <person name="Hiruma K."/>
        </authorList>
    </citation>
    <scope>NUCLEOTIDE SEQUENCE [LARGE SCALE GENOMIC DNA]</scope>
    <source>
        <strain evidence="2 3">MAFF 239500</strain>
    </source>
</reference>
<dbReference type="EMBL" id="BQXU01000006">
    <property type="protein sequence ID" value="GKT43170.1"/>
    <property type="molecule type" value="Genomic_DNA"/>
</dbReference>
<dbReference type="Proteomes" id="UP001055115">
    <property type="component" value="Unassembled WGS sequence"/>
</dbReference>
<evidence type="ECO:0000256" key="1">
    <source>
        <dbReference type="SAM" id="MobiDB-lite"/>
    </source>
</evidence>
<sequence length="79" mass="8650">MDTFRFLGMGAQAGTPRAPTSGPSDDWLPSQEEGAQLMRASSLPAVASTHDDNVQMIRTSEESSPAMLRNNHLARSLWY</sequence>
<dbReference type="AlphaFoldDB" id="A0AA37LAU2"/>
<evidence type="ECO:0000313" key="3">
    <source>
        <dbReference type="Proteomes" id="UP001055115"/>
    </source>
</evidence>
<protein>
    <submittedName>
        <fullName evidence="2">Uncharacterized protein</fullName>
    </submittedName>
</protein>
<dbReference type="GeneID" id="73324153"/>
<feature type="region of interest" description="Disordered" evidence="1">
    <location>
        <begin position="1"/>
        <end position="27"/>
    </location>
</feature>
<name>A0AA37LAU2_9PEZI</name>